<feature type="region of interest" description="Disordered" evidence="8">
    <location>
        <begin position="1"/>
        <end position="30"/>
    </location>
</feature>
<reference evidence="10 11" key="1">
    <citation type="submission" date="2023-08" db="EMBL/GenBank/DDBJ databases">
        <title>Black Yeasts Isolated from many extreme environments.</title>
        <authorList>
            <person name="Coleine C."/>
            <person name="Stajich J.E."/>
            <person name="Selbmann L."/>
        </authorList>
    </citation>
    <scope>NUCLEOTIDE SEQUENCE [LARGE SCALE GENOMIC DNA]</scope>
    <source>
        <strain evidence="10 11">CCFEE 5885</strain>
    </source>
</reference>
<keyword evidence="7 9" id="KW-0472">Membrane</keyword>
<evidence type="ECO:0000256" key="7">
    <source>
        <dbReference type="ARBA" id="ARBA00023136"/>
    </source>
</evidence>
<keyword evidence="11" id="KW-1185">Reference proteome</keyword>
<dbReference type="EMBL" id="JAVRRG010000001">
    <property type="protein sequence ID" value="KAK5102544.1"/>
    <property type="molecule type" value="Genomic_DNA"/>
</dbReference>
<dbReference type="PANTHER" id="PTHR23129">
    <property type="entry name" value="ACYL-COENZYME A DIPHOSPHATASE FITM2"/>
    <property type="match status" value="1"/>
</dbReference>
<keyword evidence="5 9" id="KW-1133">Transmembrane helix</keyword>
<proteinExistence type="predicted"/>
<keyword evidence="3" id="KW-0378">Hydrolase</keyword>
<feature type="transmembrane region" description="Helical" evidence="9">
    <location>
        <begin position="122"/>
        <end position="140"/>
    </location>
</feature>
<accession>A0ABR0KPQ2</accession>
<evidence type="ECO:0000313" key="10">
    <source>
        <dbReference type="EMBL" id="KAK5102544.1"/>
    </source>
</evidence>
<keyword evidence="4" id="KW-0256">Endoplasmic reticulum</keyword>
<dbReference type="Proteomes" id="UP001345013">
    <property type="component" value="Unassembled WGS sequence"/>
</dbReference>
<feature type="transmembrane region" description="Helical" evidence="9">
    <location>
        <begin position="224"/>
        <end position="242"/>
    </location>
</feature>
<comment type="caution">
    <text evidence="10">The sequence shown here is derived from an EMBL/GenBank/DDBJ whole genome shotgun (WGS) entry which is preliminary data.</text>
</comment>
<dbReference type="InterPro" id="IPR019388">
    <property type="entry name" value="FIT"/>
</dbReference>
<dbReference type="PANTHER" id="PTHR23129:SF0">
    <property type="entry name" value="ACYL-COENZYME A DIPHOSPHATASE FITM2"/>
    <property type="match status" value="1"/>
</dbReference>
<evidence type="ECO:0000256" key="8">
    <source>
        <dbReference type="SAM" id="MobiDB-lite"/>
    </source>
</evidence>
<evidence type="ECO:0000256" key="5">
    <source>
        <dbReference type="ARBA" id="ARBA00022989"/>
    </source>
</evidence>
<feature type="region of interest" description="Disordered" evidence="8">
    <location>
        <begin position="82"/>
        <end position="116"/>
    </location>
</feature>
<keyword evidence="6" id="KW-0443">Lipid metabolism</keyword>
<feature type="compositionally biased region" description="Basic and acidic residues" evidence="8">
    <location>
        <begin position="1"/>
        <end position="13"/>
    </location>
</feature>
<protein>
    <submittedName>
        <fullName evidence="10">Uncharacterized protein</fullName>
    </submittedName>
</protein>
<dbReference type="Pfam" id="PF10261">
    <property type="entry name" value="FIT"/>
    <property type="match status" value="1"/>
</dbReference>
<evidence type="ECO:0000256" key="4">
    <source>
        <dbReference type="ARBA" id="ARBA00022824"/>
    </source>
</evidence>
<name>A0ABR0KPQ2_9EURO</name>
<evidence type="ECO:0000256" key="1">
    <source>
        <dbReference type="ARBA" id="ARBA00004477"/>
    </source>
</evidence>
<evidence type="ECO:0000313" key="11">
    <source>
        <dbReference type="Proteomes" id="UP001345013"/>
    </source>
</evidence>
<comment type="subcellular location">
    <subcellularLocation>
        <location evidence="1">Endoplasmic reticulum membrane</location>
        <topology evidence="1">Multi-pass membrane protein</topology>
    </subcellularLocation>
</comment>
<organism evidence="10 11">
    <name type="scientific">Lithohypha guttulata</name>
    <dbReference type="NCBI Taxonomy" id="1690604"/>
    <lineage>
        <taxon>Eukaryota</taxon>
        <taxon>Fungi</taxon>
        <taxon>Dikarya</taxon>
        <taxon>Ascomycota</taxon>
        <taxon>Pezizomycotina</taxon>
        <taxon>Eurotiomycetes</taxon>
        <taxon>Chaetothyriomycetidae</taxon>
        <taxon>Chaetothyriales</taxon>
        <taxon>Trichomeriaceae</taxon>
        <taxon>Lithohypha</taxon>
    </lineage>
</organism>
<feature type="transmembrane region" description="Helical" evidence="9">
    <location>
        <begin position="392"/>
        <end position="412"/>
    </location>
</feature>
<gene>
    <name evidence="10" type="ORF">LTR24_000103</name>
</gene>
<evidence type="ECO:0000256" key="9">
    <source>
        <dbReference type="SAM" id="Phobius"/>
    </source>
</evidence>
<sequence>MESHMKASKHVSDQDLLSGSTRAHLHQPDVVSLDRKNIGKHKRSLRSAKVTVRMPNTRSLPPALHSHYDIIAFTMPVTTRNAHLRNGTTPKKVRTATPSPEQSPERRSPTSIMPPTNRPTPLLLLAYPVILAVGALYAAISPGASIQQVPGAGIAPDVNTTTIQPSYFAGKGNLVNLIFVKRGWLWTTLALLFLQLTTRPSSSSLKATPVTTQNRMVSHYLQAGLRYLVLTGLWLFSTQWFFGPPLIDRSFTLTGGRCEGLPVKFEENPALKLATIYSSNACKRSGGRWHGGHDISGHTFMLVISSASLLYELYIADRASQHPSVSPRAAANVAHDLTEQEKQSLGGWESEGEARARIYARYFLYAVVTLDILMLTTTAIWFHTLFEKVNGLLLAGFGLYVTYFLGDIVPAWRGVVGGL</sequence>
<feature type="transmembrane region" description="Helical" evidence="9">
    <location>
        <begin position="362"/>
        <end position="386"/>
    </location>
</feature>
<evidence type="ECO:0000256" key="2">
    <source>
        <dbReference type="ARBA" id="ARBA00022692"/>
    </source>
</evidence>
<keyword evidence="2 9" id="KW-0812">Transmembrane</keyword>
<evidence type="ECO:0000256" key="3">
    <source>
        <dbReference type="ARBA" id="ARBA00022801"/>
    </source>
</evidence>
<evidence type="ECO:0000256" key="6">
    <source>
        <dbReference type="ARBA" id="ARBA00023098"/>
    </source>
</evidence>